<dbReference type="PANTHER" id="PTHR31303">
    <property type="entry name" value="CTP-DEPENDENT DIACYLGLYCEROL KINASE 1"/>
    <property type="match status" value="1"/>
</dbReference>
<feature type="region of interest" description="Disordered" evidence="1">
    <location>
        <begin position="1"/>
        <end position="20"/>
    </location>
</feature>
<dbReference type="Gene3D" id="3.30.559.10">
    <property type="entry name" value="Chloramphenicol acetyltransferase-like domain"/>
    <property type="match status" value="1"/>
</dbReference>
<organism evidence="2 3">
    <name type="scientific">Mycena venus</name>
    <dbReference type="NCBI Taxonomy" id="2733690"/>
    <lineage>
        <taxon>Eukaryota</taxon>
        <taxon>Fungi</taxon>
        <taxon>Dikarya</taxon>
        <taxon>Basidiomycota</taxon>
        <taxon>Agaricomycotina</taxon>
        <taxon>Agaricomycetes</taxon>
        <taxon>Agaricomycetidae</taxon>
        <taxon>Agaricales</taxon>
        <taxon>Marasmiineae</taxon>
        <taxon>Mycenaceae</taxon>
        <taxon>Mycena</taxon>
    </lineage>
</organism>
<sequence length="846" mass="94794">MVTILTSAHSSSDDTDTSVVGVSRMLERPLGDTETSYFLSSQENGVNDMYVRPPHARSSVFGNTFAGTFTWDFVRRLASCSAVAYPRFVYMAPESVMDALESAAASLDYRSQSKDEMIDTYLNGPRTLSNERLSYLVIAQQPGKDCSKSLDTSPSGLQNFDLLLCATHFIGDGAALHNFANDFFTLVASDRVEEDLVSMLNEEWYSRWGGKDISDSFLGLPISLEDRLPPMPDGRFHRAVHRVDFENSQAKLIGGHSFPRRSGSVRKTVVPTFSFDPEQTKLMLKKCRAQFVSISAALFSIVNIAWAKTCDQNWELPMMMYSALNLRPVLTASKAFNDSYWYLAIGYFNDDKVVLPTFIPKLDKDVEQIFWRRARIAKHQSTRAAKNPMLISRSLEMARKRGQEARCWAREDEEKKRGMWKAPLSPTAVPKQVASKPPSTALIGLSLLGNLDAIYKHAVFPKVELHTLTTGSPAASQRDVALWVHLCGQTVDKPRVRCGWIRRYSGKVLGTCVDRDQYVSRLNYMEYESTPESNGGTFLHRFFSVDRVNVLSWSPPPAHPRRRSSVSHDTPWWTTVDDRDEEAEVVDEKEVAAALRADKRRGKQRAVADKPVVKKIDWEIPRKVFHWSIGFITLGFHLMPSISPHGDGTMVLPLCRRTVVRLCVPAVERVYERLLGCPMRKSEGTGTNGTLWYILGVKFAPTFDPISVATVAILVCVSFPFWSPTSPPSLPPLLFCFRRRLRYSFRVSPWVCKYSFLIGRWSKEGEVIRLHALVVPPASDLALPFVSALGLMFLRAARVAITPVGGAWYLDDAPAFTTTFQAARAIRPPVSPVSFAGHVAESTSTT</sequence>
<keyword evidence="2" id="KW-0808">Transferase</keyword>
<dbReference type="GO" id="GO:0005789">
    <property type="term" value="C:endoplasmic reticulum membrane"/>
    <property type="evidence" value="ECO:0007669"/>
    <property type="project" value="TreeGrafter"/>
</dbReference>
<protein>
    <submittedName>
        <fullName evidence="2">Putative 15-O-acetyltransferase Tri3</fullName>
    </submittedName>
</protein>
<dbReference type="Proteomes" id="UP000620124">
    <property type="component" value="Unassembled WGS sequence"/>
</dbReference>
<comment type="caution">
    <text evidence="2">The sequence shown here is derived from an EMBL/GenBank/DDBJ whole genome shotgun (WGS) entry which is preliminary data.</text>
</comment>
<dbReference type="InterPro" id="IPR037997">
    <property type="entry name" value="Dgk1-like"/>
</dbReference>
<gene>
    <name evidence="2" type="ORF">MVEN_02358400</name>
</gene>
<dbReference type="PANTHER" id="PTHR31303:SF1">
    <property type="entry name" value="CTP-DEPENDENT DIACYLGLYCEROL KINASE 1"/>
    <property type="match status" value="1"/>
</dbReference>
<reference evidence="2" key="1">
    <citation type="submission" date="2020-05" db="EMBL/GenBank/DDBJ databases">
        <title>Mycena genomes resolve the evolution of fungal bioluminescence.</title>
        <authorList>
            <person name="Tsai I.J."/>
        </authorList>
    </citation>
    <scope>NUCLEOTIDE SEQUENCE</scope>
    <source>
        <strain evidence="2">CCC161011</strain>
    </source>
</reference>
<dbReference type="GO" id="GO:0004143">
    <property type="term" value="F:ATP-dependent diacylglycerol kinase activity"/>
    <property type="evidence" value="ECO:0007669"/>
    <property type="project" value="InterPro"/>
</dbReference>
<dbReference type="InterPro" id="IPR023213">
    <property type="entry name" value="CAT-like_dom_sf"/>
</dbReference>
<evidence type="ECO:0000256" key="1">
    <source>
        <dbReference type="SAM" id="MobiDB-lite"/>
    </source>
</evidence>
<evidence type="ECO:0000313" key="3">
    <source>
        <dbReference type="Proteomes" id="UP000620124"/>
    </source>
</evidence>
<dbReference type="OrthoDB" id="5673at2759"/>
<dbReference type="EMBL" id="JACAZI010000029">
    <property type="protein sequence ID" value="KAF7333426.1"/>
    <property type="molecule type" value="Genomic_DNA"/>
</dbReference>
<name>A0A8H6X3C1_9AGAR</name>
<accession>A0A8H6X3C1</accession>
<dbReference type="AlphaFoldDB" id="A0A8H6X3C1"/>
<proteinExistence type="predicted"/>
<evidence type="ECO:0000313" key="2">
    <source>
        <dbReference type="EMBL" id="KAF7333426.1"/>
    </source>
</evidence>
<keyword evidence="3" id="KW-1185">Reference proteome</keyword>
<feature type="compositionally biased region" description="Low complexity" evidence="1">
    <location>
        <begin position="1"/>
        <end position="10"/>
    </location>
</feature>
<dbReference type="GO" id="GO:0006654">
    <property type="term" value="P:phosphatidic acid biosynthetic process"/>
    <property type="evidence" value="ECO:0007669"/>
    <property type="project" value="TreeGrafter"/>
</dbReference>